<protein>
    <recommendedName>
        <fullName evidence="2">Helix-turn-helix domain-containing protein</fullName>
    </recommendedName>
</protein>
<feature type="compositionally biased region" description="Polar residues" evidence="1">
    <location>
        <begin position="117"/>
        <end position="127"/>
    </location>
</feature>
<feature type="compositionally biased region" description="Basic and acidic residues" evidence="1">
    <location>
        <begin position="58"/>
        <end position="72"/>
    </location>
</feature>
<dbReference type="EMBL" id="JAPUFD010000013">
    <property type="protein sequence ID" value="MDI1490982.1"/>
    <property type="molecule type" value="Genomic_DNA"/>
</dbReference>
<evidence type="ECO:0000259" key="2">
    <source>
        <dbReference type="Pfam" id="PF22943"/>
    </source>
</evidence>
<proteinExistence type="predicted"/>
<name>A0AA43U052_9LECA</name>
<reference evidence="3" key="1">
    <citation type="journal article" date="2023" name="Genome Biol. Evol.">
        <title>First Whole Genome Sequence and Flow Cytometry Genome Size Data for the Lichen-Forming Fungus Ramalina farinacea (Ascomycota).</title>
        <authorList>
            <person name="Llewellyn T."/>
            <person name="Mian S."/>
            <person name="Hill R."/>
            <person name="Leitch I.J."/>
            <person name="Gaya E."/>
        </authorList>
    </citation>
    <scope>NUCLEOTIDE SEQUENCE</scope>
    <source>
        <strain evidence="3">LIQ254RAFAR</strain>
    </source>
</reference>
<feature type="domain" description="Helix-turn-helix" evidence="2">
    <location>
        <begin position="160"/>
        <end position="203"/>
    </location>
</feature>
<sequence length="217" mass="23034">MGSSASKAAKTAATGAARRQFPTRVPPPPISESPASASVPPETPAVGPSVHPTPQASETKDEAISLDARDPDFAASLRSLGPVQPNSTRSNTSTFTSTSRSTPAPTRPQTNDPSPPQGQNIFPNPAQNPALRILEARDRLAREAEEEFTRARMGGKGRRFLDLGTIREVIALRDEKMLPATEIESKMGLAEGVVDSLVAVRGVRVGKITRDDAGIYD</sequence>
<dbReference type="InterPro" id="IPR054448">
    <property type="entry name" value="HTH_put_ascomycetes"/>
</dbReference>
<organism evidence="3 4">
    <name type="scientific">Ramalina farinacea</name>
    <dbReference type="NCBI Taxonomy" id="258253"/>
    <lineage>
        <taxon>Eukaryota</taxon>
        <taxon>Fungi</taxon>
        <taxon>Dikarya</taxon>
        <taxon>Ascomycota</taxon>
        <taxon>Pezizomycotina</taxon>
        <taxon>Lecanoromycetes</taxon>
        <taxon>OSLEUM clade</taxon>
        <taxon>Lecanoromycetidae</taxon>
        <taxon>Lecanorales</taxon>
        <taxon>Lecanorineae</taxon>
        <taxon>Ramalinaceae</taxon>
        <taxon>Ramalina</taxon>
    </lineage>
</organism>
<keyword evidence="4" id="KW-1185">Reference proteome</keyword>
<gene>
    <name evidence="3" type="ORF">OHK93_002187</name>
</gene>
<comment type="caution">
    <text evidence="3">The sequence shown here is derived from an EMBL/GenBank/DDBJ whole genome shotgun (WGS) entry which is preliminary data.</text>
</comment>
<evidence type="ECO:0000313" key="3">
    <source>
        <dbReference type="EMBL" id="MDI1490982.1"/>
    </source>
</evidence>
<dbReference type="AlphaFoldDB" id="A0AA43U052"/>
<feature type="compositionally biased region" description="Low complexity" evidence="1">
    <location>
        <begin position="87"/>
        <end position="110"/>
    </location>
</feature>
<dbReference type="Pfam" id="PF22943">
    <property type="entry name" value="HTH_68"/>
    <property type="match status" value="1"/>
</dbReference>
<evidence type="ECO:0000256" key="1">
    <source>
        <dbReference type="SAM" id="MobiDB-lite"/>
    </source>
</evidence>
<feature type="region of interest" description="Disordered" evidence="1">
    <location>
        <begin position="1"/>
        <end position="127"/>
    </location>
</feature>
<accession>A0AA43U052</accession>
<dbReference type="Proteomes" id="UP001161017">
    <property type="component" value="Unassembled WGS sequence"/>
</dbReference>
<evidence type="ECO:0000313" key="4">
    <source>
        <dbReference type="Proteomes" id="UP001161017"/>
    </source>
</evidence>
<feature type="compositionally biased region" description="Low complexity" evidence="1">
    <location>
        <begin position="1"/>
        <end position="17"/>
    </location>
</feature>